<comment type="caution">
    <text evidence="2">The sequence shown here is derived from an EMBL/GenBank/DDBJ whole genome shotgun (WGS) entry which is preliminary data.</text>
</comment>
<protein>
    <submittedName>
        <fullName evidence="2">Uncharacterized protein</fullName>
    </submittedName>
</protein>
<name>A0AA39GW16_9BILA</name>
<sequence length="132" mass="14887">MSGAMPNEQERDEGNENSGTPQVPIFTPADSIALFFLYMVTCEPLKADPYENVELSPDEQEDLAQIMHNNICVARLYAEDLSHEMGCSFEDMSQLIDQVAEIVERNVVRNIAAIKQNLRRAIEQGEPKCQIQ</sequence>
<organism evidence="2 3">
    <name type="scientific">Steinernema hermaphroditum</name>
    <dbReference type="NCBI Taxonomy" id="289476"/>
    <lineage>
        <taxon>Eukaryota</taxon>
        <taxon>Metazoa</taxon>
        <taxon>Ecdysozoa</taxon>
        <taxon>Nematoda</taxon>
        <taxon>Chromadorea</taxon>
        <taxon>Rhabditida</taxon>
        <taxon>Tylenchina</taxon>
        <taxon>Panagrolaimomorpha</taxon>
        <taxon>Strongyloidoidea</taxon>
        <taxon>Steinernematidae</taxon>
        <taxon>Steinernema</taxon>
    </lineage>
</organism>
<keyword evidence="3" id="KW-1185">Reference proteome</keyword>
<evidence type="ECO:0000256" key="1">
    <source>
        <dbReference type="SAM" id="MobiDB-lite"/>
    </source>
</evidence>
<proteinExistence type="predicted"/>
<dbReference type="Proteomes" id="UP001175271">
    <property type="component" value="Unassembled WGS sequence"/>
</dbReference>
<evidence type="ECO:0000313" key="3">
    <source>
        <dbReference type="Proteomes" id="UP001175271"/>
    </source>
</evidence>
<reference evidence="2" key="1">
    <citation type="submission" date="2023-06" db="EMBL/GenBank/DDBJ databases">
        <title>Genomic analysis of the entomopathogenic nematode Steinernema hermaphroditum.</title>
        <authorList>
            <person name="Schwarz E.M."/>
            <person name="Heppert J.K."/>
            <person name="Baniya A."/>
            <person name="Schwartz H.T."/>
            <person name="Tan C.-H."/>
            <person name="Antoshechkin I."/>
            <person name="Sternberg P.W."/>
            <person name="Goodrich-Blair H."/>
            <person name="Dillman A.R."/>
        </authorList>
    </citation>
    <scope>NUCLEOTIDE SEQUENCE</scope>
    <source>
        <strain evidence="2">PS9179</strain>
        <tissue evidence="2">Whole animal</tissue>
    </source>
</reference>
<feature type="region of interest" description="Disordered" evidence="1">
    <location>
        <begin position="1"/>
        <end position="23"/>
    </location>
</feature>
<dbReference type="EMBL" id="JAUCMV010000005">
    <property type="protein sequence ID" value="KAK0394597.1"/>
    <property type="molecule type" value="Genomic_DNA"/>
</dbReference>
<gene>
    <name evidence="2" type="ORF">QR680_000828</name>
</gene>
<dbReference type="AlphaFoldDB" id="A0AA39GW16"/>
<evidence type="ECO:0000313" key="2">
    <source>
        <dbReference type="EMBL" id="KAK0394597.1"/>
    </source>
</evidence>
<accession>A0AA39GW16</accession>